<feature type="region of interest" description="Disordered" evidence="1">
    <location>
        <begin position="32"/>
        <end position="225"/>
    </location>
</feature>
<sequence>MKRTAIAIAVGALCTGLSGGVVAQQSEPEKKFVNADSNGDGHLTQEEISNLQGLDKDAFRQADANQNNELSLEEYLAVAGDKNAQQSQSGQQQSQSGQSQEKMDVDVQQKPADVKVNQEPPKVTVKQQPPEVTIEQPDPNVKIDQPKPDVSIDQAKPDVTVEQQGQPEVNVEQSGQAQVNVNEQNEQQQQQQQNQQQQNQNQQQQSQQQNSLMQMTASDLQGKQVVTQQGEELGEVGEISKSTQDNSLYAIVSVGGFLGLGEKEIALPLQEMNLEQDQLVMQTQRSKDQLKDSANEYNEQDYQPVEGNVTLSQAAGSGS</sequence>
<dbReference type="InterPro" id="IPR027275">
    <property type="entry name" value="PRC-brl_dom"/>
</dbReference>
<dbReference type="PANTHER" id="PTHR36505">
    <property type="entry name" value="BLR1072 PROTEIN"/>
    <property type="match status" value="1"/>
</dbReference>
<dbReference type="Proteomes" id="UP001595640">
    <property type="component" value="Unassembled WGS sequence"/>
</dbReference>
<accession>A0ABV7M249</accession>
<dbReference type="Gene3D" id="2.30.30.240">
    <property type="entry name" value="PRC-barrel domain"/>
    <property type="match status" value="1"/>
</dbReference>
<feature type="chain" id="PRO_5046477080" evidence="2">
    <location>
        <begin position="24"/>
        <end position="319"/>
    </location>
</feature>
<organism evidence="5 6">
    <name type="scientific">Modicisalibacter luteus</name>
    <dbReference type="NCBI Taxonomy" id="453962"/>
    <lineage>
        <taxon>Bacteria</taxon>
        <taxon>Pseudomonadati</taxon>
        <taxon>Pseudomonadota</taxon>
        <taxon>Gammaproteobacteria</taxon>
        <taxon>Oceanospirillales</taxon>
        <taxon>Halomonadaceae</taxon>
        <taxon>Modicisalibacter</taxon>
    </lineage>
</organism>
<dbReference type="Pfam" id="PF05239">
    <property type="entry name" value="PRC"/>
    <property type="match status" value="1"/>
</dbReference>
<feature type="compositionally biased region" description="Low complexity" evidence="1">
    <location>
        <begin position="85"/>
        <end position="100"/>
    </location>
</feature>
<dbReference type="InterPro" id="IPR011992">
    <property type="entry name" value="EF-hand-dom_pair"/>
</dbReference>
<dbReference type="Gene3D" id="1.10.238.10">
    <property type="entry name" value="EF-hand"/>
    <property type="match status" value="1"/>
</dbReference>
<feature type="signal peptide" evidence="2">
    <location>
        <begin position="1"/>
        <end position="23"/>
    </location>
</feature>
<evidence type="ECO:0000256" key="1">
    <source>
        <dbReference type="SAM" id="MobiDB-lite"/>
    </source>
</evidence>
<feature type="compositionally biased region" description="Basic and acidic residues" evidence="1">
    <location>
        <begin position="285"/>
        <end position="294"/>
    </location>
</feature>
<dbReference type="PROSITE" id="PS00018">
    <property type="entry name" value="EF_HAND_1"/>
    <property type="match status" value="1"/>
</dbReference>
<name>A0ABV7M249_9GAMM</name>
<dbReference type="RefSeq" id="WP_019019787.1">
    <property type="nucleotide sequence ID" value="NZ_BMXD01000010.1"/>
</dbReference>
<dbReference type="InterPro" id="IPR011033">
    <property type="entry name" value="PRC_barrel-like_sf"/>
</dbReference>
<dbReference type="Pfam" id="PF13202">
    <property type="entry name" value="EF-hand_5"/>
    <property type="match status" value="2"/>
</dbReference>
<feature type="compositionally biased region" description="Low complexity" evidence="1">
    <location>
        <begin position="178"/>
        <end position="211"/>
    </location>
</feature>
<dbReference type="SUPFAM" id="SSF50346">
    <property type="entry name" value="PRC-barrel domain"/>
    <property type="match status" value="1"/>
</dbReference>
<dbReference type="SUPFAM" id="SSF47473">
    <property type="entry name" value="EF-hand"/>
    <property type="match status" value="1"/>
</dbReference>
<comment type="caution">
    <text evidence="5">The sequence shown here is derived from an EMBL/GenBank/DDBJ whole genome shotgun (WGS) entry which is preliminary data.</text>
</comment>
<evidence type="ECO:0000256" key="2">
    <source>
        <dbReference type="SAM" id="SignalP"/>
    </source>
</evidence>
<proteinExistence type="predicted"/>
<keyword evidence="2" id="KW-0732">Signal</keyword>
<feature type="compositionally biased region" description="Polar residues" evidence="1">
    <location>
        <begin position="212"/>
        <end position="225"/>
    </location>
</feature>
<feature type="compositionally biased region" description="Polar residues" evidence="1">
    <location>
        <begin position="161"/>
        <end position="177"/>
    </location>
</feature>
<evidence type="ECO:0000259" key="4">
    <source>
        <dbReference type="Pfam" id="PF13202"/>
    </source>
</evidence>
<evidence type="ECO:0000313" key="6">
    <source>
        <dbReference type="Proteomes" id="UP001595640"/>
    </source>
</evidence>
<evidence type="ECO:0000313" key="5">
    <source>
        <dbReference type="EMBL" id="MFC3292819.1"/>
    </source>
</evidence>
<feature type="compositionally biased region" description="Polar residues" evidence="1">
    <location>
        <begin position="309"/>
        <end position="319"/>
    </location>
</feature>
<dbReference type="InterPro" id="IPR002048">
    <property type="entry name" value="EF_hand_dom"/>
</dbReference>
<reference evidence="6" key="1">
    <citation type="journal article" date="2019" name="Int. J. Syst. Evol. Microbiol.">
        <title>The Global Catalogue of Microorganisms (GCM) 10K type strain sequencing project: providing services to taxonomists for standard genome sequencing and annotation.</title>
        <authorList>
            <consortium name="The Broad Institute Genomics Platform"/>
            <consortium name="The Broad Institute Genome Sequencing Center for Infectious Disease"/>
            <person name="Wu L."/>
            <person name="Ma J."/>
        </authorList>
    </citation>
    <scope>NUCLEOTIDE SEQUENCE [LARGE SCALE GENOMIC DNA]</scope>
    <source>
        <strain evidence="6">KCTC 12847</strain>
    </source>
</reference>
<feature type="domain" description="PRC-barrel" evidence="3">
    <location>
        <begin position="215"/>
        <end position="282"/>
    </location>
</feature>
<evidence type="ECO:0000259" key="3">
    <source>
        <dbReference type="Pfam" id="PF05239"/>
    </source>
</evidence>
<keyword evidence="6" id="KW-1185">Reference proteome</keyword>
<feature type="domain" description="EF-hand" evidence="4">
    <location>
        <begin position="32"/>
        <end position="50"/>
    </location>
</feature>
<feature type="region of interest" description="Disordered" evidence="1">
    <location>
        <begin position="282"/>
        <end position="319"/>
    </location>
</feature>
<feature type="domain" description="EF-hand" evidence="4">
    <location>
        <begin position="56"/>
        <end position="77"/>
    </location>
</feature>
<gene>
    <name evidence="5" type="ORF">ACFOEI_12175</name>
</gene>
<dbReference type="EMBL" id="JBHRUH010000019">
    <property type="protein sequence ID" value="MFC3292819.1"/>
    <property type="molecule type" value="Genomic_DNA"/>
</dbReference>
<protein>
    <submittedName>
        <fullName evidence="5">PRC-barrel domain-containing protein</fullName>
    </submittedName>
</protein>
<dbReference type="InterPro" id="IPR018247">
    <property type="entry name" value="EF_Hand_1_Ca_BS"/>
</dbReference>
<dbReference type="PANTHER" id="PTHR36505:SF1">
    <property type="entry name" value="BLR1072 PROTEIN"/>
    <property type="match status" value="1"/>
</dbReference>